<organism evidence="5 6">
    <name type="scientific">Vallitalea longa</name>
    <dbReference type="NCBI Taxonomy" id="2936439"/>
    <lineage>
        <taxon>Bacteria</taxon>
        <taxon>Bacillati</taxon>
        <taxon>Bacillota</taxon>
        <taxon>Clostridia</taxon>
        <taxon>Lachnospirales</taxon>
        <taxon>Vallitaleaceae</taxon>
        <taxon>Vallitalea</taxon>
    </lineage>
</organism>
<name>A0A9W5Y8L5_9FIRM</name>
<dbReference type="CDD" id="cd02857">
    <property type="entry name" value="E_set_CDase_PDE_N"/>
    <property type="match status" value="1"/>
</dbReference>
<keyword evidence="2" id="KW-0378">Hydrolase</keyword>
<dbReference type="Gene3D" id="2.60.40.10">
    <property type="entry name" value="Immunoglobulins"/>
    <property type="match status" value="1"/>
</dbReference>
<dbReference type="InterPro" id="IPR045857">
    <property type="entry name" value="O16G_dom_2"/>
</dbReference>
<dbReference type="InterPro" id="IPR013783">
    <property type="entry name" value="Ig-like_fold"/>
</dbReference>
<evidence type="ECO:0000256" key="2">
    <source>
        <dbReference type="ARBA" id="ARBA00022801"/>
    </source>
</evidence>
<dbReference type="CDD" id="cd11338">
    <property type="entry name" value="AmyAc_CMD"/>
    <property type="match status" value="1"/>
</dbReference>
<dbReference type="InterPro" id="IPR013780">
    <property type="entry name" value="Glyco_hydro_b"/>
</dbReference>
<protein>
    <submittedName>
        <fullName evidence="5">Neopullulanase</fullName>
    </submittedName>
</protein>
<evidence type="ECO:0000256" key="1">
    <source>
        <dbReference type="ARBA" id="ARBA00008061"/>
    </source>
</evidence>
<dbReference type="InterPro" id="IPR017853">
    <property type="entry name" value="GH"/>
</dbReference>
<reference evidence="5" key="1">
    <citation type="submission" date="2022-06" db="EMBL/GenBank/DDBJ databases">
        <title>Vallitalea longa sp. nov., an anaerobic bacterium isolated from marine sediment.</title>
        <authorList>
            <person name="Hirano S."/>
            <person name="Terahara T."/>
            <person name="Mori K."/>
            <person name="Hamada M."/>
            <person name="Matsumoto R."/>
            <person name="Kobayashi T."/>
        </authorList>
    </citation>
    <scope>NUCLEOTIDE SEQUENCE</scope>
    <source>
        <strain evidence="5">SH18-1</strain>
    </source>
</reference>
<feature type="domain" description="Glycosyl hydrolase family 13 catalytic" evidence="4">
    <location>
        <begin position="136"/>
        <end position="492"/>
    </location>
</feature>
<dbReference type="SMART" id="SM00642">
    <property type="entry name" value="Aamy"/>
    <property type="match status" value="1"/>
</dbReference>
<proteinExistence type="inferred from homology"/>
<dbReference type="PANTHER" id="PTHR10357">
    <property type="entry name" value="ALPHA-AMYLASE FAMILY MEMBER"/>
    <property type="match status" value="1"/>
</dbReference>
<dbReference type="InterPro" id="IPR006047">
    <property type="entry name" value="GH13_cat_dom"/>
</dbReference>
<dbReference type="SUPFAM" id="SSF81296">
    <property type="entry name" value="E set domains"/>
    <property type="match status" value="1"/>
</dbReference>
<sequence length="599" mass="71374">MIYEAIIHEQIRDYIYPINSYQLAIRIKAKKGDIKECILHYYNMQKTTISNSSKVRMTCYARDKRFDYYEVLIDTGERTKYIKYFFEINDGINVVYFNYYGISLTVQEEGNFQYLISNEKDFLQIPHWVEESIFYQIFPERYYDGNKENNPDDVVEWGSSPTRENFMGGDLEGIHKKIDYLKTLGVNAIYLNPIFEAPSNHKYDTMDYFKIDKHFGDIDDLRKLVLVLHENNIKLILDGVFNHCGYYTRQFQDVIKNGEKSKYKDWFYIDQLPVDTDEINYECVGYYKWMPKLNFNNEEVRDYVKKIGRYWIEEANIDGWRLDVADEIDTTFWSEFRREVRSVNPECFILGETWIENKSMLRGDQMDSVMNYLFFYAVTEYFAKNTIDTFEFDSRINQFLGAYSNRVHHSLFNLIGSHDTTRFLTSCNKDMDKLKLAAAFQLLFIGVPCIYYGDEIGMEGSNDPGCRGAMNWSFTERQQNLLEYYKRLIHIRKKYRALVEGKFKSIYCSNENLVYAFVREITRERVYVILNNEDKINEITIPLLEKYDENRVIVDIITDDEFQISTLQNEKYYNCDIYPYESSVKINIESYGVRILIVN</sequence>
<dbReference type="SUPFAM" id="SSF51011">
    <property type="entry name" value="Glycosyl hydrolase domain"/>
    <property type="match status" value="1"/>
</dbReference>
<dbReference type="GO" id="GO:0004553">
    <property type="term" value="F:hydrolase activity, hydrolyzing O-glycosyl compounds"/>
    <property type="evidence" value="ECO:0007669"/>
    <property type="project" value="InterPro"/>
</dbReference>
<comment type="caution">
    <text evidence="5">The sequence shown here is derived from an EMBL/GenBank/DDBJ whole genome shotgun (WGS) entry which is preliminary data.</text>
</comment>
<dbReference type="RefSeq" id="WP_281811818.1">
    <property type="nucleotide sequence ID" value="NZ_BRLB01000001.1"/>
</dbReference>
<dbReference type="AlphaFoldDB" id="A0A9W5Y8L5"/>
<evidence type="ECO:0000256" key="3">
    <source>
        <dbReference type="ARBA" id="ARBA00023295"/>
    </source>
</evidence>
<accession>A0A9W5Y8L5</accession>
<gene>
    <name evidence="5" type="ORF">SH1V18_04600</name>
</gene>
<dbReference type="GO" id="GO:0005975">
    <property type="term" value="P:carbohydrate metabolic process"/>
    <property type="evidence" value="ECO:0007669"/>
    <property type="project" value="InterPro"/>
</dbReference>
<evidence type="ECO:0000259" key="4">
    <source>
        <dbReference type="SMART" id="SM00642"/>
    </source>
</evidence>
<evidence type="ECO:0000313" key="6">
    <source>
        <dbReference type="Proteomes" id="UP001144256"/>
    </source>
</evidence>
<dbReference type="Gene3D" id="3.20.20.80">
    <property type="entry name" value="Glycosidases"/>
    <property type="match status" value="1"/>
</dbReference>
<evidence type="ECO:0000313" key="5">
    <source>
        <dbReference type="EMBL" id="GKX27980.1"/>
    </source>
</evidence>
<dbReference type="Gene3D" id="2.60.40.1180">
    <property type="entry name" value="Golgi alpha-mannosidase II"/>
    <property type="match status" value="1"/>
</dbReference>
<dbReference type="Pfam" id="PF02903">
    <property type="entry name" value="Alpha-amylase_N"/>
    <property type="match status" value="1"/>
</dbReference>
<comment type="similarity">
    <text evidence="1">Belongs to the glycosyl hydrolase 13 family.</text>
</comment>
<dbReference type="EMBL" id="BRLB01000001">
    <property type="protein sequence ID" value="GKX27980.1"/>
    <property type="molecule type" value="Genomic_DNA"/>
</dbReference>
<keyword evidence="3" id="KW-0326">Glycosidase</keyword>
<keyword evidence="6" id="KW-1185">Reference proteome</keyword>
<dbReference type="InterPro" id="IPR004185">
    <property type="entry name" value="Glyco_hydro_13_lg-like_dom"/>
</dbReference>
<dbReference type="SUPFAM" id="SSF51445">
    <property type="entry name" value="(Trans)glycosidases"/>
    <property type="match status" value="1"/>
</dbReference>
<dbReference type="PANTHER" id="PTHR10357:SF210">
    <property type="entry name" value="MALTODEXTRIN GLUCOSIDASE"/>
    <property type="match status" value="1"/>
</dbReference>
<dbReference type="Gene3D" id="3.90.400.10">
    <property type="entry name" value="Oligo-1,6-glucosidase, Domain 2"/>
    <property type="match status" value="1"/>
</dbReference>
<dbReference type="Proteomes" id="UP001144256">
    <property type="component" value="Unassembled WGS sequence"/>
</dbReference>
<dbReference type="Pfam" id="PF00128">
    <property type="entry name" value="Alpha-amylase"/>
    <property type="match status" value="1"/>
</dbReference>
<dbReference type="InterPro" id="IPR014756">
    <property type="entry name" value="Ig_E-set"/>
</dbReference>